<dbReference type="PRINTS" id="PR00092">
    <property type="entry name" value="TYROSINASE"/>
</dbReference>
<dbReference type="SUPFAM" id="SSF48056">
    <property type="entry name" value="Di-copper centre-containing domain"/>
    <property type="match status" value="1"/>
</dbReference>
<feature type="region of interest" description="Disordered" evidence="2">
    <location>
        <begin position="400"/>
        <end position="423"/>
    </location>
</feature>
<organism evidence="6 7">
    <name type="scientific">Schizothecium vesticola</name>
    <dbReference type="NCBI Taxonomy" id="314040"/>
    <lineage>
        <taxon>Eukaryota</taxon>
        <taxon>Fungi</taxon>
        <taxon>Dikarya</taxon>
        <taxon>Ascomycota</taxon>
        <taxon>Pezizomycotina</taxon>
        <taxon>Sordariomycetes</taxon>
        <taxon>Sordariomycetidae</taxon>
        <taxon>Sordariales</taxon>
        <taxon>Schizotheciaceae</taxon>
        <taxon>Schizothecium</taxon>
    </lineage>
</organism>
<evidence type="ECO:0000313" key="6">
    <source>
        <dbReference type="EMBL" id="KAK0743131.1"/>
    </source>
</evidence>
<dbReference type="InterPro" id="IPR002227">
    <property type="entry name" value="Tyrosinase_Cu-bd"/>
</dbReference>
<evidence type="ECO:0000256" key="3">
    <source>
        <dbReference type="SAM" id="SignalP"/>
    </source>
</evidence>
<evidence type="ECO:0000256" key="2">
    <source>
        <dbReference type="SAM" id="MobiDB-lite"/>
    </source>
</evidence>
<keyword evidence="1" id="KW-0479">Metal-binding</keyword>
<evidence type="ECO:0000313" key="7">
    <source>
        <dbReference type="Proteomes" id="UP001172155"/>
    </source>
</evidence>
<dbReference type="InterPro" id="IPR008922">
    <property type="entry name" value="Di-copper_centre_dom_sf"/>
</dbReference>
<name>A0AA40K261_9PEZI</name>
<keyword evidence="3" id="KW-0732">Signal</keyword>
<gene>
    <name evidence="6" type="ORF">B0T18DRAFT_327692</name>
</gene>
<dbReference type="PROSITE" id="PS00497">
    <property type="entry name" value="TYROSINASE_1"/>
    <property type="match status" value="1"/>
</dbReference>
<reference evidence="6" key="1">
    <citation type="submission" date="2023-06" db="EMBL/GenBank/DDBJ databases">
        <title>Genome-scale phylogeny and comparative genomics of the fungal order Sordariales.</title>
        <authorList>
            <consortium name="Lawrence Berkeley National Laboratory"/>
            <person name="Hensen N."/>
            <person name="Bonometti L."/>
            <person name="Westerberg I."/>
            <person name="Brannstrom I.O."/>
            <person name="Guillou S."/>
            <person name="Cros-Aarteil S."/>
            <person name="Calhoun S."/>
            <person name="Haridas S."/>
            <person name="Kuo A."/>
            <person name="Mondo S."/>
            <person name="Pangilinan J."/>
            <person name="Riley R."/>
            <person name="LaButti K."/>
            <person name="Andreopoulos B."/>
            <person name="Lipzen A."/>
            <person name="Chen C."/>
            <person name="Yanf M."/>
            <person name="Daum C."/>
            <person name="Ng V."/>
            <person name="Clum A."/>
            <person name="Steindorff A."/>
            <person name="Ohm R."/>
            <person name="Martin F."/>
            <person name="Silar P."/>
            <person name="Natvig D."/>
            <person name="Lalanne C."/>
            <person name="Gautier V."/>
            <person name="Ament-velasquez S.L."/>
            <person name="Kruys A."/>
            <person name="Hutchinson M.I."/>
            <person name="Powell A.J."/>
            <person name="Barry K."/>
            <person name="Miller A.N."/>
            <person name="Grigoriev I.V."/>
            <person name="Debuchy R."/>
            <person name="Gladieux P."/>
            <person name="Thoren M.H."/>
            <person name="Johannesson H."/>
        </authorList>
    </citation>
    <scope>NUCLEOTIDE SEQUENCE</scope>
    <source>
        <strain evidence="6">SMH3187-1</strain>
    </source>
</reference>
<feature type="domain" description="Tyrosinase copper-binding" evidence="4">
    <location>
        <begin position="114"/>
        <end position="131"/>
    </location>
</feature>
<dbReference type="PANTHER" id="PTHR11474:SF131">
    <property type="entry name" value="TYROSINASE COPPER-BINDING DOMAIN-CONTAINING PROTEIN"/>
    <property type="match status" value="1"/>
</dbReference>
<evidence type="ECO:0000259" key="4">
    <source>
        <dbReference type="PROSITE" id="PS00497"/>
    </source>
</evidence>
<dbReference type="EMBL" id="JAUKUD010000005">
    <property type="protein sequence ID" value="KAK0743131.1"/>
    <property type="molecule type" value="Genomic_DNA"/>
</dbReference>
<dbReference type="Gene3D" id="1.10.1280.10">
    <property type="entry name" value="Di-copper center containing domain from catechol oxidase"/>
    <property type="match status" value="1"/>
</dbReference>
<evidence type="ECO:0000259" key="5">
    <source>
        <dbReference type="PROSITE" id="PS00498"/>
    </source>
</evidence>
<dbReference type="Proteomes" id="UP001172155">
    <property type="component" value="Unassembled WGS sequence"/>
</dbReference>
<accession>A0AA40K261</accession>
<dbReference type="AlphaFoldDB" id="A0AA40K261"/>
<protein>
    <recommendedName>
        <fullName evidence="4 5">Tyrosinase copper-binding domain-containing protein</fullName>
    </recommendedName>
</protein>
<proteinExistence type="predicted"/>
<feature type="domain" description="Tyrosinase copper-binding" evidence="5">
    <location>
        <begin position="296"/>
        <end position="307"/>
    </location>
</feature>
<sequence length="560" mass="61343">MGKLSASGIAYWAVVLFSWQAAAQQATPVPVVGVQAGIDPWTGQRPARQNINDLYLLGGPQWDLYILALAALQDANEDDELSYFGISGIHGTPHRAWNGVEQVPGGSKSGYCPHGDILFPTWHRAYVLLFEQTLVSHAVRIAKLYPSSRSPTYQAAAQVLRQPFWDWASQPALPVAVTIAHVTVTGPEGPVTIRNPLYNYGFRRKSDVKDLGFGQNTTLRCPGTDGNNATESDRRMANVASHLKTQVWDVFARTKTFEDMTFDSHGGASFENPHGLVHNEVGCGNTMGNIDHSAFDPIFMLHHCNVDRLVALWQAINPSGPMFTTVHPSTGQFGTAPGTNLTADSPLKPFFAEEGGFLTSNMVSDIRKLGYTYPEIDDWSTTPENLERLVRSRINTMYGETSSNLDAGPTQRRGQRNRYSPPARTRQYYVAEIQVNRSEIVRPSAVNLVLDGVIVGRMSLLEMPRTGLASASVPLRDLVVGNRSVTDMAASEAISLLQQRLEMEIRLSDGAEISVDTVPSLELEIQGMTYVPSLSADRFPRFGGATRRPVAVHKVVGPIG</sequence>
<keyword evidence="7" id="KW-1185">Reference proteome</keyword>
<dbReference type="GO" id="GO:0046872">
    <property type="term" value="F:metal ion binding"/>
    <property type="evidence" value="ECO:0007669"/>
    <property type="project" value="UniProtKB-KW"/>
</dbReference>
<dbReference type="InterPro" id="IPR050316">
    <property type="entry name" value="Tyrosinase/Hemocyanin"/>
</dbReference>
<comment type="caution">
    <text evidence="6">The sequence shown here is derived from an EMBL/GenBank/DDBJ whole genome shotgun (WGS) entry which is preliminary data.</text>
</comment>
<feature type="chain" id="PRO_5041466630" description="Tyrosinase copper-binding domain-containing protein" evidence="3">
    <location>
        <begin position="24"/>
        <end position="560"/>
    </location>
</feature>
<evidence type="ECO:0000256" key="1">
    <source>
        <dbReference type="ARBA" id="ARBA00022723"/>
    </source>
</evidence>
<feature type="signal peptide" evidence="3">
    <location>
        <begin position="1"/>
        <end position="23"/>
    </location>
</feature>
<dbReference type="PANTHER" id="PTHR11474">
    <property type="entry name" value="TYROSINASE FAMILY MEMBER"/>
    <property type="match status" value="1"/>
</dbReference>
<dbReference type="GO" id="GO:0016491">
    <property type="term" value="F:oxidoreductase activity"/>
    <property type="evidence" value="ECO:0007669"/>
    <property type="project" value="InterPro"/>
</dbReference>
<dbReference type="Pfam" id="PF00264">
    <property type="entry name" value="Tyrosinase"/>
    <property type="match status" value="1"/>
</dbReference>
<dbReference type="PROSITE" id="PS00498">
    <property type="entry name" value="TYROSINASE_2"/>
    <property type="match status" value="1"/>
</dbReference>